<evidence type="ECO:0000313" key="7">
    <source>
        <dbReference type="Proteomes" id="UP001501490"/>
    </source>
</evidence>
<evidence type="ECO:0000256" key="2">
    <source>
        <dbReference type="ARBA" id="ARBA00023125"/>
    </source>
</evidence>
<dbReference type="SMART" id="SM01043">
    <property type="entry name" value="BTAD"/>
    <property type="match status" value="1"/>
</dbReference>
<evidence type="ECO:0000259" key="4">
    <source>
        <dbReference type="SMART" id="SM00862"/>
    </source>
</evidence>
<dbReference type="InterPro" id="IPR036388">
    <property type="entry name" value="WH-like_DNA-bd_sf"/>
</dbReference>
<evidence type="ECO:0000259" key="3">
    <source>
        <dbReference type="SMART" id="SM00382"/>
    </source>
</evidence>
<comment type="caution">
    <text evidence="6">The sequence shown here is derived from an EMBL/GenBank/DDBJ whole genome shotgun (WGS) entry which is preliminary data.</text>
</comment>
<feature type="domain" description="OmpR/PhoB-type" evidence="4">
    <location>
        <begin position="17"/>
        <end position="81"/>
    </location>
</feature>
<reference evidence="7" key="1">
    <citation type="journal article" date="2019" name="Int. J. Syst. Evol. Microbiol.">
        <title>The Global Catalogue of Microorganisms (GCM) 10K type strain sequencing project: providing services to taxonomists for standard genome sequencing and annotation.</title>
        <authorList>
            <consortium name="The Broad Institute Genomics Platform"/>
            <consortium name="The Broad Institute Genome Sequencing Center for Infectious Disease"/>
            <person name="Wu L."/>
            <person name="Ma J."/>
        </authorList>
    </citation>
    <scope>NUCLEOTIDE SEQUENCE [LARGE SCALE GENOMIC DNA]</scope>
    <source>
        <strain evidence="7">JCM 16929</strain>
    </source>
</reference>
<dbReference type="Pfam" id="PF13401">
    <property type="entry name" value="AAA_22"/>
    <property type="match status" value="1"/>
</dbReference>
<dbReference type="CDD" id="cd15831">
    <property type="entry name" value="BTAD"/>
    <property type="match status" value="1"/>
</dbReference>
<dbReference type="Pfam" id="PF03704">
    <property type="entry name" value="BTAD"/>
    <property type="match status" value="1"/>
</dbReference>
<dbReference type="InterPro" id="IPR027417">
    <property type="entry name" value="P-loop_NTPase"/>
</dbReference>
<evidence type="ECO:0000256" key="1">
    <source>
        <dbReference type="ARBA" id="ARBA00005820"/>
    </source>
</evidence>
<evidence type="ECO:0000313" key="6">
    <source>
        <dbReference type="EMBL" id="GAA3630270.1"/>
    </source>
</evidence>
<dbReference type="InterPro" id="IPR049945">
    <property type="entry name" value="AAA_22"/>
</dbReference>
<dbReference type="InterPro" id="IPR016032">
    <property type="entry name" value="Sig_transdc_resp-reg_C-effctor"/>
</dbReference>
<name>A0ABP7AE50_9ACTN</name>
<sequence length="922" mass="97560">MLGPVEVVDGDLAGAVGGPIPRAILALLVISPDPLGRDRLMDELWGAEPPRTAVNALHVHLSTVRRLLGDRLRTTAAGYMLALGPDDTVDLAEFDAGLREATLHGFRTAAGLWRGTPFAGARPTPSLDAEAVRLADRHAEALHGMGLAALEAGDDAGAVTELTPAVATYPTHERLTATLMLALHRAGRSADAVRCFAALRSALARELGVEPGPEVTSLVRAIERDDPTLARPAESRLPVAPTRFVGREQQLAETSDLLGRHRVLTVVGPAGIGKTRLADELIRRCTADYPGGVVPVDLSRFAPELDLRAELAAVLDLRVEQAAAVPALLAAHAAGRRLLLVLDNCEHLLASCGLLVRDIAAEAPTVRVLATSRIPLGVPGEQVYVLGGLGLPSVRAEPVEIVEAEAVRLFATRLAEARSGQGLRPAEALAAGELCRRLDGLPLALELAAVRARTMAISDLHARLDAQIDVLSRRGPMAGSHASLQASLDWSVELLPERLRRLYARLSVFEGAVDAETIASVVASLGDRPGASVDDVITDVAELADNSLLAVDLSTVPTRYRMLAVIRLHAHRLLVEDGEEDAVRARHTGMVLALAAAAAEPLATYDPAWLRRINAFHDDIRTAIDRLVRADPVAALQVCTQVWWYWLTGSRSAEGLSRLGDCLGRAVDADWRLRMTGHRAAGALARQMGDLELARRQIEAALGLAEEAADDAAIATCLGSLAITLTALGDLDGAAAQAGRAIAIHRSAGNLRAAANGLNNLAVIERGRDRLEQADALLAEADEIAAAVGAQRLSAAVWTNRATIARRQGRHADGHRLALTALRGYTELGYLDGQLDGAEAVALALIGLGEPAEGLTVLEVCGRERDASATYAFVPDEVAERDAAELAARDALGPAASRECRDRAREIGFAELVARLLDEPSG</sequence>
<dbReference type="InterPro" id="IPR003593">
    <property type="entry name" value="AAA+_ATPase"/>
</dbReference>
<dbReference type="SMART" id="SM00862">
    <property type="entry name" value="Trans_reg_C"/>
    <property type="match status" value="1"/>
</dbReference>
<dbReference type="SMART" id="SM00382">
    <property type="entry name" value="AAA"/>
    <property type="match status" value="1"/>
</dbReference>
<evidence type="ECO:0008006" key="8">
    <source>
        <dbReference type="Google" id="ProtNLM"/>
    </source>
</evidence>
<dbReference type="PRINTS" id="PR00364">
    <property type="entry name" value="DISEASERSIST"/>
</dbReference>
<keyword evidence="7" id="KW-1185">Reference proteome</keyword>
<dbReference type="InterPro" id="IPR005158">
    <property type="entry name" value="BTAD"/>
</dbReference>
<feature type="domain" description="Bacterial transcriptional activator" evidence="5">
    <location>
        <begin position="89"/>
        <end position="223"/>
    </location>
</feature>
<dbReference type="EMBL" id="BAABAB010000026">
    <property type="protein sequence ID" value="GAA3630270.1"/>
    <property type="molecule type" value="Genomic_DNA"/>
</dbReference>
<dbReference type="RefSeq" id="WP_344807093.1">
    <property type="nucleotide sequence ID" value="NZ_BAABAB010000026.1"/>
</dbReference>
<dbReference type="InterPro" id="IPR001867">
    <property type="entry name" value="OmpR/PhoB-type_DNA-bd"/>
</dbReference>
<dbReference type="Gene3D" id="1.25.40.10">
    <property type="entry name" value="Tetratricopeptide repeat domain"/>
    <property type="match status" value="2"/>
</dbReference>
<accession>A0ABP7AE50</accession>
<protein>
    <recommendedName>
        <fullName evidence="8">ATPase</fullName>
    </recommendedName>
</protein>
<dbReference type="PANTHER" id="PTHR47691">
    <property type="entry name" value="REGULATOR-RELATED"/>
    <property type="match status" value="1"/>
</dbReference>
<organism evidence="6 7">
    <name type="scientific">Microlunatus ginsengisoli</name>
    <dbReference type="NCBI Taxonomy" id="363863"/>
    <lineage>
        <taxon>Bacteria</taxon>
        <taxon>Bacillati</taxon>
        <taxon>Actinomycetota</taxon>
        <taxon>Actinomycetes</taxon>
        <taxon>Propionibacteriales</taxon>
        <taxon>Propionibacteriaceae</taxon>
        <taxon>Microlunatus</taxon>
    </lineage>
</organism>
<dbReference type="InterPro" id="IPR011990">
    <property type="entry name" value="TPR-like_helical_dom_sf"/>
</dbReference>
<comment type="similarity">
    <text evidence="1">Belongs to the AfsR/DnrI/RedD regulatory family.</text>
</comment>
<feature type="domain" description="AAA+ ATPase" evidence="3">
    <location>
        <begin position="260"/>
        <end position="443"/>
    </location>
</feature>
<dbReference type="Gene3D" id="1.10.10.10">
    <property type="entry name" value="Winged helix-like DNA-binding domain superfamily/Winged helix DNA-binding domain"/>
    <property type="match status" value="1"/>
</dbReference>
<dbReference type="SUPFAM" id="SSF48452">
    <property type="entry name" value="TPR-like"/>
    <property type="match status" value="2"/>
</dbReference>
<proteinExistence type="inferred from homology"/>
<keyword evidence="2" id="KW-0238">DNA-binding</keyword>
<dbReference type="SUPFAM" id="SSF46894">
    <property type="entry name" value="C-terminal effector domain of the bipartite response regulators"/>
    <property type="match status" value="1"/>
</dbReference>
<dbReference type="SUPFAM" id="SSF52540">
    <property type="entry name" value="P-loop containing nucleoside triphosphate hydrolases"/>
    <property type="match status" value="1"/>
</dbReference>
<dbReference type="PANTHER" id="PTHR47691:SF3">
    <property type="entry name" value="HTH-TYPE TRANSCRIPTIONAL REGULATOR RV0890C-RELATED"/>
    <property type="match status" value="1"/>
</dbReference>
<gene>
    <name evidence="6" type="ORF">GCM10022236_35900</name>
</gene>
<dbReference type="Proteomes" id="UP001501490">
    <property type="component" value="Unassembled WGS sequence"/>
</dbReference>
<evidence type="ECO:0000259" key="5">
    <source>
        <dbReference type="SMART" id="SM01043"/>
    </source>
</evidence>